<protein>
    <submittedName>
        <fullName evidence="1">Uncharacterized protein</fullName>
    </submittedName>
</protein>
<accession>A0AAD8YG38</accession>
<keyword evidence="2" id="KW-1185">Reference proteome</keyword>
<organism evidence="1 2">
    <name type="scientific">Skeletonema marinoi</name>
    <dbReference type="NCBI Taxonomy" id="267567"/>
    <lineage>
        <taxon>Eukaryota</taxon>
        <taxon>Sar</taxon>
        <taxon>Stramenopiles</taxon>
        <taxon>Ochrophyta</taxon>
        <taxon>Bacillariophyta</taxon>
        <taxon>Coscinodiscophyceae</taxon>
        <taxon>Thalassiosirophycidae</taxon>
        <taxon>Thalassiosirales</taxon>
        <taxon>Skeletonemataceae</taxon>
        <taxon>Skeletonema</taxon>
        <taxon>Skeletonema marinoi-dohrnii complex</taxon>
    </lineage>
</organism>
<evidence type="ECO:0000313" key="1">
    <source>
        <dbReference type="EMBL" id="KAK1745628.1"/>
    </source>
</evidence>
<dbReference type="Proteomes" id="UP001224775">
    <property type="component" value="Unassembled WGS sequence"/>
</dbReference>
<comment type="caution">
    <text evidence="1">The sequence shown here is derived from an EMBL/GenBank/DDBJ whole genome shotgun (WGS) entry which is preliminary data.</text>
</comment>
<dbReference type="EMBL" id="JATAAI010000005">
    <property type="protein sequence ID" value="KAK1745628.1"/>
    <property type="molecule type" value="Genomic_DNA"/>
</dbReference>
<proteinExistence type="predicted"/>
<name>A0AAD8YG38_9STRA</name>
<sequence length="296" mass="32522">MPSTTTAAASYPNLAALGFCGADDSVNHRHLILLGKSYPTIEWGILFRPDKEGQPRYATRQWVCRLAELLRQNDVATAPPPIRLAAHLCGSHVNNLLSSSTDTSCANNIDTFLTELYNWGFRRVQVNATAVNGVHTEHLGEKATIQSFLRTTAAHLKKLEFIVQKNEETLPLWNGLLEQEALPENIVFLHDESKGTGKEASAWSIDPQFVTSSRKIVGYAGGIKPVNVGKVAQDTIKACQESGGKEFWIDMESGVRSKVIGASGKEEEDIFDLSKCYECIDTICELGLIEHPPGLQ</sequence>
<dbReference type="AlphaFoldDB" id="A0AAD8YG38"/>
<gene>
    <name evidence="1" type="ORF">QTG54_003552</name>
</gene>
<reference evidence="1" key="1">
    <citation type="submission" date="2023-06" db="EMBL/GenBank/DDBJ databases">
        <title>Survivors Of The Sea: Transcriptome response of Skeletonema marinoi to long-term dormancy.</title>
        <authorList>
            <person name="Pinder M.I.M."/>
            <person name="Kourtchenko O."/>
            <person name="Robertson E.K."/>
            <person name="Larsson T."/>
            <person name="Maumus F."/>
            <person name="Osuna-Cruz C.M."/>
            <person name="Vancaester E."/>
            <person name="Stenow R."/>
            <person name="Vandepoele K."/>
            <person name="Ploug H."/>
            <person name="Bruchert V."/>
            <person name="Godhe A."/>
            <person name="Topel M."/>
        </authorList>
    </citation>
    <scope>NUCLEOTIDE SEQUENCE</scope>
    <source>
        <strain evidence="1">R05AC</strain>
    </source>
</reference>
<evidence type="ECO:0000313" key="2">
    <source>
        <dbReference type="Proteomes" id="UP001224775"/>
    </source>
</evidence>